<dbReference type="GO" id="GO:0015740">
    <property type="term" value="P:C4-dicarboxylate transport"/>
    <property type="evidence" value="ECO:0007669"/>
    <property type="project" value="TreeGrafter"/>
</dbReference>
<sequence length="184" mass="20492">MRQALDRLYLWSGYLSAIFLVGIAATIIAQVVARFFPKVIVVDSTESAGFCLAASTFLGLAYTFRHGAHIRVTLVTRLATGMVDRLIHLWSLAAFIVIMGFMTYWSFDLVYFSFKFNDISPGLLAIPFWIPRSAMAVGSLILLIALLDEIVCVLMGKTPSYVENDMQAYEAHDDTPAVLDRERG</sequence>
<dbReference type="InterPro" id="IPR007387">
    <property type="entry name" value="TRAP_DctQ"/>
</dbReference>
<feature type="transmembrane region" description="Helical" evidence="9">
    <location>
        <begin position="12"/>
        <end position="35"/>
    </location>
</feature>
<comment type="subcellular location">
    <subcellularLocation>
        <location evidence="1 9">Cell inner membrane</location>
        <topology evidence="1 9">Multi-pass membrane protein</topology>
    </subcellularLocation>
</comment>
<evidence type="ECO:0000313" key="12">
    <source>
        <dbReference type="Proteomes" id="UP000198615"/>
    </source>
</evidence>
<keyword evidence="7 9" id="KW-0472">Membrane</keyword>
<evidence type="ECO:0000256" key="4">
    <source>
        <dbReference type="ARBA" id="ARBA00022519"/>
    </source>
</evidence>
<proteinExistence type="inferred from homology"/>
<evidence type="ECO:0000256" key="7">
    <source>
        <dbReference type="ARBA" id="ARBA00023136"/>
    </source>
</evidence>
<dbReference type="Pfam" id="PF04290">
    <property type="entry name" value="DctQ"/>
    <property type="match status" value="1"/>
</dbReference>
<dbReference type="AlphaFoldDB" id="A0A8G2BHE6"/>
<comment type="function">
    <text evidence="9">Part of the tripartite ATP-independent periplasmic (TRAP) transport system.</text>
</comment>
<dbReference type="GO" id="GO:0022857">
    <property type="term" value="F:transmembrane transporter activity"/>
    <property type="evidence" value="ECO:0007669"/>
    <property type="project" value="UniProtKB-UniRule"/>
</dbReference>
<feature type="domain" description="Tripartite ATP-independent periplasmic transporters DctQ component" evidence="10">
    <location>
        <begin position="23"/>
        <end position="153"/>
    </location>
</feature>
<keyword evidence="6 9" id="KW-1133">Transmembrane helix</keyword>
<keyword evidence="5 9" id="KW-0812">Transmembrane</keyword>
<evidence type="ECO:0000256" key="9">
    <source>
        <dbReference type="RuleBase" id="RU369079"/>
    </source>
</evidence>
<evidence type="ECO:0000256" key="1">
    <source>
        <dbReference type="ARBA" id="ARBA00004429"/>
    </source>
</evidence>
<keyword evidence="12" id="KW-1185">Reference proteome</keyword>
<dbReference type="InterPro" id="IPR055348">
    <property type="entry name" value="DctQ"/>
</dbReference>
<dbReference type="PANTHER" id="PTHR35011">
    <property type="entry name" value="2,3-DIKETO-L-GULONATE TRAP TRANSPORTER SMALL PERMEASE PROTEIN YIAM"/>
    <property type="match status" value="1"/>
</dbReference>
<evidence type="ECO:0000256" key="2">
    <source>
        <dbReference type="ARBA" id="ARBA00022448"/>
    </source>
</evidence>
<dbReference type="OrthoDB" id="9797534at2"/>
<feature type="transmembrane region" description="Helical" evidence="9">
    <location>
        <begin position="126"/>
        <end position="147"/>
    </location>
</feature>
<feature type="transmembrane region" description="Helical" evidence="9">
    <location>
        <begin position="86"/>
        <end position="106"/>
    </location>
</feature>
<reference evidence="11 12" key="1">
    <citation type="submission" date="2016-10" db="EMBL/GenBank/DDBJ databases">
        <authorList>
            <person name="Varghese N."/>
            <person name="Submissions S."/>
        </authorList>
    </citation>
    <scope>NUCLEOTIDE SEQUENCE [LARGE SCALE GENOMIC DNA]</scope>
    <source>
        <strain evidence="11 12">DSM 18839</strain>
    </source>
</reference>
<comment type="subunit">
    <text evidence="9">The complex comprises the extracytoplasmic solute receptor protein and the two transmembrane proteins.</text>
</comment>
<dbReference type="RefSeq" id="WP_093150039.1">
    <property type="nucleotide sequence ID" value="NZ_FNBW01000005.1"/>
</dbReference>
<evidence type="ECO:0000256" key="8">
    <source>
        <dbReference type="ARBA" id="ARBA00038436"/>
    </source>
</evidence>
<evidence type="ECO:0000256" key="3">
    <source>
        <dbReference type="ARBA" id="ARBA00022475"/>
    </source>
</evidence>
<dbReference type="Proteomes" id="UP000198615">
    <property type="component" value="Unassembled WGS sequence"/>
</dbReference>
<evidence type="ECO:0000256" key="6">
    <source>
        <dbReference type="ARBA" id="ARBA00022989"/>
    </source>
</evidence>
<comment type="caution">
    <text evidence="11">The sequence shown here is derived from an EMBL/GenBank/DDBJ whole genome shotgun (WGS) entry which is preliminary data.</text>
</comment>
<gene>
    <name evidence="11" type="ORF">SAMN05660686_02020</name>
</gene>
<evidence type="ECO:0000259" key="10">
    <source>
        <dbReference type="Pfam" id="PF04290"/>
    </source>
</evidence>
<evidence type="ECO:0000256" key="5">
    <source>
        <dbReference type="ARBA" id="ARBA00022692"/>
    </source>
</evidence>
<feature type="transmembrane region" description="Helical" evidence="9">
    <location>
        <begin position="47"/>
        <end position="65"/>
    </location>
</feature>
<comment type="similarity">
    <text evidence="8 9">Belongs to the TRAP transporter small permease family.</text>
</comment>
<keyword evidence="3" id="KW-1003">Cell membrane</keyword>
<evidence type="ECO:0000313" key="11">
    <source>
        <dbReference type="EMBL" id="SDF67431.1"/>
    </source>
</evidence>
<organism evidence="11 12">
    <name type="scientific">Thalassobaculum litoreum DSM 18839</name>
    <dbReference type="NCBI Taxonomy" id="1123362"/>
    <lineage>
        <taxon>Bacteria</taxon>
        <taxon>Pseudomonadati</taxon>
        <taxon>Pseudomonadota</taxon>
        <taxon>Alphaproteobacteria</taxon>
        <taxon>Rhodospirillales</taxon>
        <taxon>Thalassobaculaceae</taxon>
        <taxon>Thalassobaculum</taxon>
    </lineage>
</organism>
<dbReference type="GO" id="GO:0005886">
    <property type="term" value="C:plasma membrane"/>
    <property type="evidence" value="ECO:0007669"/>
    <property type="project" value="UniProtKB-SubCell"/>
</dbReference>
<keyword evidence="4 9" id="KW-0997">Cell inner membrane</keyword>
<dbReference type="PANTHER" id="PTHR35011:SF10">
    <property type="entry name" value="TRAP TRANSPORTER SMALL PERMEASE PROTEIN"/>
    <property type="match status" value="1"/>
</dbReference>
<name>A0A8G2BHE6_9PROT</name>
<keyword evidence="2 9" id="KW-0813">Transport</keyword>
<accession>A0A8G2BHE6</accession>
<protein>
    <recommendedName>
        <fullName evidence="9">TRAP transporter small permease protein</fullName>
    </recommendedName>
</protein>
<dbReference type="EMBL" id="FNBW01000005">
    <property type="protein sequence ID" value="SDF67431.1"/>
    <property type="molecule type" value="Genomic_DNA"/>
</dbReference>